<dbReference type="Proteomes" id="UP001595075">
    <property type="component" value="Unassembled WGS sequence"/>
</dbReference>
<accession>A0ABR4CGG9</accession>
<name>A0ABR4CGG9_9HELO</name>
<feature type="domain" description="Heterokaryon incompatibility" evidence="1">
    <location>
        <begin position="195"/>
        <end position="369"/>
    </location>
</feature>
<dbReference type="PANTHER" id="PTHR24148">
    <property type="entry name" value="ANKYRIN REPEAT DOMAIN-CONTAINING PROTEIN 39 HOMOLOG-RELATED"/>
    <property type="match status" value="1"/>
</dbReference>
<reference evidence="2 3" key="1">
    <citation type="journal article" date="2024" name="Commun. Biol.">
        <title>Comparative genomic analysis of thermophilic fungi reveals convergent evolutionary adaptations and gene losses.</title>
        <authorList>
            <person name="Steindorff A.S."/>
            <person name="Aguilar-Pontes M.V."/>
            <person name="Robinson A.J."/>
            <person name="Andreopoulos B."/>
            <person name="LaButti K."/>
            <person name="Kuo A."/>
            <person name="Mondo S."/>
            <person name="Riley R."/>
            <person name="Otillar R."/>
            <person name="Haridas S."/>
            <person name="Lipzen A."/>
            <person name="Grimwood J."/>
            <person name="Schmutz J."/>
            <person name="Clum A."/>
            <person name="Reid I.D."/>
            <person name="Moisan M.C."/>
            <person name="Butler G."/>
            <person name="Nguyen T.T.M."/>
            <person name="Dewar K."/>
            <person name="Conant G."/>
            <person name="Drula E."/>
            <person name="Henrissat B."/>
            <person name="Hansel C."/>
            <person name="Singer S."/>
            <person name="Hutchinson M.I."/>
            <person name="de Vries R.P."/>
            <person name="Natvig D.O."/>
            <person name="Powell A.J."/>
            <person name="Tsang A."/>
            <person name="Grigoriev I.V."/>
        </authorList>
    </citation>
    <scope>NUCLEOTIDE SEQUENCE [LARGE SCALE GENOMIC DNA]</scope>
    <source>
        <strain evidence="2 3">CBS 494.80</strain>
    </source>
</reference>
<sequence length="705" mass="79873">MPRGSNENVAETASTAFTTPENSRFYSKKLYSMLDPKRLEIRLLQLHPQRLKPTDLQTVFPQWIRPGTDAYRLQEPSLRPLIMSQRLAESVDLPSSVTERIRTKACKQLIKPLPKGWKPVSFNSHLKECKYSDDVCLSLKANIPDILYFVNCYTGKSQWEVPTQDAPEVPPDMTKTFLACELHDKVLLTTMSGKYAALSYCAGSSKETIKIMIDGMWFNAFANLEHSLESFREHSQQARGSETKMLIWTDQVCIHQINHIEKSCQVALMRQIYSQAEHVYVCLSTASSTPALLKSATEGIATLRRVFQGSHLSTFPELRTTAQIQKALLNHFTNLLGVEAELPQVAMWFDFLLNVVSVPWWSRAWVYQEFIVASRAYFLCGSHCLSWPEISPHLTFFCSTLSNEVDDSKFTDTSFRDSGETCKTEEATTLETAHFFAQHISKPSNDTKAHRDRVSYFVKSKSEWTGVHSLRLILERASFFHSTDPRDLVYAFVGLVEPSEMVRPDYSKENNICHVLIAAAERLVASEHKLTILDDAIMRDRHGERMRLPSWVPDYTSRITSNSDLIKELIDGPGKRFLASGDSQAQASVVRFEGNLANAKLKVRGRRIDRLASILSDEYGLSCTFMTLSGLKVLTTSNARVGDTLWILFGGKAVYLLRQQYEDYFLVSAASLYEEVDHAKWVPSNIMYGKLMNQAGVVDESISII</sequence>
<dbReference type="Pfam" id="PF06985">
    <property type="entry name" value="HET"/>
    <property type="match status" value="1"/>
</dbReference>
<dbReference type="EMBL" id="JAZHXI010000009">
    <property type="protein sequence ID" value="KAL2068269.1"/>
    <property type="molecule type" value="Genomic_DNA"/>
</dbReference>
<evidence type="ECO:0000313" key="3">
    <source>
        <dbReference type="Proteomes" id="UP001595075"/>
    </source>
</evidence>
<dbReference type="InterPro" id="IPR052895">
    <property type="entry name" value="HetReg/Transcr_Mod"/>
</dbReference>
<dbReference type="InterPro" id="IPR010730">
    <property type="entry name" value="HET"/>
</dbReference>
<comment type="caution">
    <text evidence="2">The sequence shown here is derived from an EMBL/GenBank/DDBJ whole genome shotgun (WGS) entry which is preliminary data.</text>
</comment>
<proteinExistence type="predicted"/>
<evidence type="ECO:0000313" key="2">
    <source>
        <dbReference type="EMBL" id="KAL2068269.1"/>
    </source>
</evidence>
<keyword evidence="3" id="KW-1185">Reference proteome</keyword>
<gene>
    <name evidence="2" type="ORF">VTL71DRAFT_16367</name>
</gene>
<dbReference type="PANTHER" id="PTHR24148:SF64">
    <property type="entry name" value="HETEROKARYON INCOMPATIBILITY DOMAIN-CONTAINING PROTEIN"/>
    <property type="match status" value="1"/>
</dbReference>
<organism evidence="2 3">
    <name type="scientific">Oculimacula yallundae</name>
    <dbReference type="NCBI Taxonomy" id="86028"/>
    <lineage>
        <taxon>Eukaryota</taxon>
        <taxon>Fungi</taxon>
        <taxon>Dikarya</taxon>
        <taxon>Ascomycota</taxon>
        <taxon>Pezizomycotina</taxon>
        <taxon>Leotiomycetes</taxon>
        <taxon>Helotiales</taxon>
        <taxon>Ploettnerulaceae</taxon>
        <taxon>Oculimacula</taxon>
    </lineage>
</organism>
<evidence type="ECO:0000259" key="1">
    <source>
        <dbReference type="Pfam" id="PF06985"/>
    </source>
</evidence>
<protein>
    <recommendedName>
        <fullName evidence="1">Heterokaryon incompatibility domain-containing protein</fullName>
    </recommendedName>
</protein>